<evidence type="ECO:0000259" key="9">
    <source>
        <dbReference type="Pfam" id="PF24961"/>
    </source>
</evidence>
<feature type="domain" description="NfeD1b N-terminal" evidence="10">
    <location>
        <begin position="23"/>
        <end position="122"/>
    </location>
</feature>
<evidence type="ECO:0000256" key="5">
    <source>
        <dbReference type="SAM" id="MobiDB-lite"/>
    </source>
</evidence>
<evidence type="ECO:0000259" key="10">
    <source>
        <dbReference type="Pfam" id="PF25145"/>
    </source>
</evidence>
<dbReference type="SUPFAM" id="SSF52096">
    <property type="entry name" value="ClpP/crotonase"/>
    <property type="match status" value="1"/>
</dbReference>
<feature type="transmembrane region" description="Helical" evidence="6">
    <location>
        <begin position="354"/>
        <end position="373"/>
    </location>
</feature>
<keyword evidence="2 6" id="KW-0812">Transmembrane</keyword>
<evidence type="ECO:0000256" key="1">
    <source>
        <dbReference type="ARBA" id="ARBA00004141"/>
    </source>
</evidence>
<dbReference type="InterPro" id="IPR012340">
    <property type="entry name" value="NA-bd_OB-fold"/>
</dbReference>
<feature type="transmembrane region" description="Helical" evidence="6">
    <location>
        <begin position="277"/>
        <end position="299"/>
    </location>
</feature>
<evidence type="ECO:0000256" key="7">
    <source>
        <dbReference type="SAM" id="SignalP"/>
    </source>
</evidence>
<reference evidence="11 12" key="1">
    <citation type="submission" date="2018-08" db="EMBL/GenBank/DDBJ databases">
        <title>Vibrio isolated from the Eastern China Marginal Seas.</title>
        <authorList>
            <person name="Li Y."/>
        </authorList>
    </citation>
    <scope>NUCLEOTIDE SEQUENCE [LARGE SCALE GENOMIC DNA]</scope>
    <source>
        <strain evidence="11 12">BEI233</strain>
    </source>
</reference>
<keyword evidence="3 6" id="KW-1133">Transmembrane helix</keyword>
<evidence type="ECO:0000256" key="2">
    <source>
        <dbReference type="ARBA" id="ARBA00022692"/>
    </source>
</evidence>
<feature type="compositionally biased region" description="Basic and acidic residues" evidence="5">
    <location>
        <begin position="156"/>
        <end position="174"/>
    </location>
</feature>
<feature type="domain" description="NfeD-like C-terminal" evidence="8">
    <location>
        <begin position="418"/>
        <end position="478"/>
    </location>
</feature>
<dbReference type="Pfam" id="PF24961">
    <property type="entry name" value="NfeD_membrane"/>
    <property type="match status" value="1"/>
</dbReference>
<dbReference type="OrthoDB" id="5289056at2"/>
<dbReference type="Pfam" id="PF25145">
    <property type="entry name" value="NfeD1b_N"/>
    <property type="match status" value="1"/>
</dbReference>
<feature type="signal peptide" evidence="7">
    <location>
        <begin position="1"/>
        <end position="20"/>
    </location>
</feature>
<sequence length="494" mass="53152">MKLRILLLSTLFWFSACVWADDVWLVPIKGAIGPATSDYVTREIELATEDNIKLIILVMDTPGGLDSAMRDIIKAITSSSIPIATWVGPSGARAASAGTYILLASQIAAMADATNLGAATPVSIGPPTQRPSQEPEEPRAKNSPSKETHPQTLDSQENRHNEGDTAKPEKEKNNAEVPANTAMEKKVINDARAYIKGLARLHGRNAEWAETAVSEAASINANEALALGVIDFIANSPDSLVKQAVGRTLLIQNQPTTFTLNEQPRLIERAPDWRAQILATITNPNVAYILMLIGIYGLILEFYNPGIGLPGVLGGICLLVAMYSFQMLPVNYAGFALILLGVALMVAEAFNPSFGILGLGGIVAFVLGSLFLMDNAEPNFQIALPLIFGFAIFSALIIFLMLTMLLRIRRKQVTTGIDAFPGKQAVVLEGFVDEQAGFLHGTVLLDGARWDATSDSPHKQGEKVTITQIKGLTLNVTKTERTKAARTKGLPAQK</sequence>
<dbReference type="CDD" id="cd07020">
    <property type="entry name" value="Clp_protease_NfeD_1"/>
    <property type="match status" value="1"/>
</dbReference>
<feature type="compositionally biased region" description="Basic and acidic residues" evidence="5">
    <location>
        <begin position="136"/>
        <end position="149"/>
    </location>
</feature>
<evidence type="ECO:0000313" key="11">
    <source>
        <dbReference type="EMBL" id="RJX71431.1"/>
    </source>
</evidence>
<dbReference type="AlphaFoldDB" id="A0A3A6QRL5"/>
<evidence type="ECO:0000256" key="6">
    <source>
        <dbReference type="SAM" id="Phobius"/>
    </source>
</evidence>
<dbReference type="InterPro" id="IPR052165">
    <property type="entry name" value="Membrane_assoc_protease"/>
</dbReference>
<keyword evidence="4 6" id="KW-0472">Membrane</keyword>
<keyword evidence="7" id="KW-0732">Signal</keyword>
<gene>
    <name evidence="11" type="ORF">DZ860_10850</name>
</gene>
<dbReference type="Gene3D" id="3.90.226.10">
    <property type="entry name" value="2-enoyl-CoA Hydratase, Chain A, domain 1"/>
    <property type="match status" value="1"/>
</dbReference>
<evidence type="ECO:0000256" key="3">
    <source>
        <dbReference type="ARBA" id="ARBA00022989"/>
    </source>
</evidence>
<dbReference type="InterPro" id="IPR002810">
    <property type="entry name" value="NfeD-like_C"/>
</dbReference>
<feature type="domain" description="NfeD integral membrane" evidence="9">
    <location>
        <begin position="285"/>
        <end position="401"/>
    </location>
</feature>
<dbReference type="EMBL" id="QVMU01000008">
    <property type="protein sequence ID" value="RJX71431.1"/>
    <property type="molecule type" value="Genomic_DNA"/>
</dbReference>
<accession>A0A3A6QRL5</accession>
<dbReference type="Pfam" id="PF01957">
    <property type="entry name" value="NfeD"/>
    <property type="match status" value="1"/>
</dbReference>
<comment type="caution">
    <text evidence="11">The sequence shown here is derived from an EMBL/GenBank/DDBJ whole genome shotgun (WGS) entry which is preliminary data.</text>
</comment>
<comment type="subcellular location">
    <subcellularLocation>
        <location evidence="1">Membrane</location>
        <topology evidence="1">Multi-pass membrane protein</topology>
    </subcellularLocation>
</comment>
<organism evidence="11 12">
    <name type="scientific">Vibrio sinensis</name>
    <dbReference type="NCBI Taxonomy" id="2302434"/>
    <lineage>
        <taxon>Bacteria</taxon>
        <taxon>Pseudomonadati</taxon>
        <taxon>Pseudomonadota</taxon>
        <taxon>Gammaproteobacteria</taxon>
        <taxon>Vibrionales</taxon>
        <taxon>Vibrionaceae</taxon>
        <taxon>Vibrio</taxon>
    </lineage>
</organism>
<dbReference type="InterPro" id="IPR029045">
    <property type="entry name" value="ClpP/crotonase-like_dom_sf"/>
</dbReference>
<dbReference type="InterPro" id="IPR056738">
    <property type="entry name" value="NfeD1b_N"/>
</dbReference>
<dbReference type="PANTHER" id="PTHR33507">
    <property type="entry name" value="INNER MEMBRANE PROTEIN YBBJ"/>
    <property type="match status" value="1"/>
</dbReference>
<dbReference type="PANTHER" id="PTHR33507:SF4">
    <property type="entry name" value="NODULATION COMPETITIVENESS PROTEIN NFED"/>
    <property type="match status" value="1"/>
</dbReference>
<keyword evidence="12" id="KW-1185">Reference proteome</keyword>
<evidence type="ECO:0000313" key="12">
    <source>
        <dbReference type="Proteomes" id="UP000273252"/>
    </source>
</evidence>
<dbReference type="InterPro" id="IPR056739">
    <property type="entry name" value="NfeD_membrane"/>
</dbReference>
<feature type="chain" id="PRO_5017468650" evidence="7">
    <location>
        <begin position="21"/>
        <end position="494"/>
    </location>
</feature>
<proteinExistence type="predicted"/>
<dbReference type="GO" id="GO:0016020">
    <property type="term" value="C:membrane"/>
    <property type="evidence" value="ECO:0007669"/>
    <property type="project" value="UniProtKB-SubCell"/>
</dbReference>
<dbReference type="Gene3D" id="2.40.50.140">
    <property type="entry name" value="Nucleic acid-binding proteins"/>
    <property type="match status" value="1"/>
</dbReference>
<evidence type="ECO:0000259" key="8">
    <source>
        <dbReference type="Pfam" id="PF01957"/>
    </source>
</evidence>
<feature type="transmembrane region" description="Helical" evidence="6">
    <location>
        <begin position="379"/>
        <end position="402"/>
    </location>
</feature>
<protein>
    <submittedName>
        <fullName evidence="11">Nodulation protein NfeD</fullName>
    </submittedName>
</protein>
<dbReference type="PROSITE" id="PS51257">
    <property type="entry name" value="PROKAR_LIPOPROTEIN"/>
    <property type="match status" value="1"/>
</dbReference>
<dbReference type="Proteomes" id="UP000273252">
    <property type="component" value="Unassembled WGS sequence"/>
</dbReference>
<dbReference type="RefSeq" id="WP_120031139.1">
    <property type="nucleotide sequence ID" value="NZ_QVMU01000008.1"/>
</dbReference>
<dbReference type="SUPFAM" id="SSF141322">
    <property type="entry name" value="NfeD domain-like"/>
    <property type="match status" value="1"/>
</dbReference>
<feature type="region of interest" description="Disordered" evidence="5">
    <location>
        <begin position="120"/>
        <end position="183"/>
    </location>
</feature>
<evidence type="ECO:0000256" key="4">
    <source>
        <dbReference type="ARBA" id="ARBA00023136"/>
    </source>
</evidence>
<name>A0A3A6QRL5_9VIBR</name>
<feature type="transmembrane region" description="Helical" evidence="6">
    <location>
        <begin position="330"/>
        <end position="347"/>
    </location>
</feature>
<feature type="transmembrane region" description="Helical" evidence="6">
    <location>
        <begin position="306"/>
        <end position="324"/>
    </location>
</feature>